<dbReference type="Gene3D" id="3.20.20.80">
    <property type="entry name" value="Glycosidases"/>
    <property type="match status" value="1"/>
</dbReference>
<protein>
    <submittedName>
        <fullName evidence="5">Endo-1,4-beta-xylanase</fullName>
    </submittedName>
</protein>
<accession>A0ABU1ASU6</accession>
<evidence type="ECO:0000313" key="6">
    <source>
        <dbReference type="Proteomes" id="UP001225316"/>
    </source>
</evidence>
<dbReference type="PROSITE" id="PS51760">
    <property type="entry name" value="GH10_2"/>
    <property type="match status" value="1"/>
</dbReference>
<dbReference type="Proteomes" id="UP001225316">
    <property type="component" value="Unassembled WGS sequence"/>
</dbReference>
<evidence type="ECO:0000313" key="5">
    <source>
        <dbReference type="EMBL" id="MDQ8206319.1"/>
    </source>
</evidence>
<organism evidence="5 6">
    <name type="scientific">Thalassobacterium maritimum</name>
    <dbReference type="NCBI Taxonomy" id="3041265"/>
    <lineage>
        <taxon>Bacteria</taxon>
        <taxon>Pseudomonadati</taxon>
        <taxon>Verrucomicrobiota</taxon>
        <taxon>Opitutia</taxon>
        <taxon>Puniceicoccales</taxon>
        <taxon>Coraliomargaritaceae</taxon>
        <taxon>Thalassobacterium</taxon>
    </lineage>
</organism>
<keyword evidence="6" id="KW-1185">Reference proteome</keyword>
<proteinExistence type="predicted"/>
<dbReference type="SUPFAM" id="SSF51445">
    <property type="entry name" value="(Trans)glycosidases"/>
    <property type="match status" value="1"/>
</dbReference>
<dbReference type="SMART" id="SM00633">
    <property type="entry name" value="Glyco_10"/>
    <property type="match status" value="1"/>
</dbReference>
<dbReference type="InterPro" id="IPR017853">
    <property type="entry name" value="GH"/>
</dbReference>
<reference evidence="5 6" key="1">
    <citation type="submission" date="2023-04" db="EMBL/GenBank/DDBJ databases">
        <title>A novel bacteria isolated from coastal sediment.</title>
        <authorList>
            <person name="Liu X.-J."/>
            <person name="Du Z.-J."/>
        </authorList>
    </citation>
    <scope>NUCLEOTIDE SEQUENCE [LARGE SCALE GENOMIC DNA]</scope>
    <source>
        <strain evidence="5 6">SDUM461003</strain>
    </source>
</reference>
<dbReference type="PANTHER" id="PTHR31490">
    <property type="entry name" value="GLYCOSYL HYDROLASE"/>
    <property type="match status" value="1"/>
</dbReference>
<dbReference type="PANTHER" id="PTHR31490:SF1">
    <property type="entry name" value="ENDO-1,4-BETA-XYLANASE 1"/>
    <property type="match status" value="1"/>
</dbReference>
<dbReference type="Pfam" id="PF00331">
    <property type="entry name" value="Glyco_hydro_10"/>
    <property type="match status" value="1"/>
</dbReference>
<feature type="domain" description="GH10" evidence="4">
    <location>
        <begin position="73"/>
        <end position="376"/>
    </location>
</feature>
<evidence type="ECO:0000256" key="1">
    <source>
        <dbReference type="ARBA" id="ARBA00022801"/>
    </source>
</evidence>
<gene>
    <name evidence="5" type="ORF">QEH52_02285</name>
</gene>
<sequence length="435" mass="49850">MSSIITEKYNALWSDPKLVKRIDEGIRINRQSDARVRVTNFEGKPLPGIGIKVEQQDSPFNFGANIFKLGDFPEDTLNLKYEDAFCNIFNRATVPFYWRGLEPEQGRPRFSQHSVPIARRPPPDRVVQFCQDKGLRMHGHTLVWNYRKWSTPDWLPTDPEQAAPLWEKRIQEIAERYGDAIASWDVVNEIACHYEKNPDGMAMLPNYGSTAFAWSEKYFPTETRFDINEATGAWDIEDPEYTQLIEGILKEKRRMGAIGLQFHKFKDKDLLKVLAGDNSRPMDLLDALDHYTKFNLPLHVSEITLTSPENNEAGLAAQAEVAKNLYRLWFSHAAVEGITWWNLPDGCGAPGEHKVYSGLLFEDLSPKPAYHVLQDLIHNEWRTTEEGVTDADGYFNFRGFHGSYRIITSSQWSDSGMQSAMTLEPGKRTDQLIFL</sequence>
<dbReference type="InterPro" id="IPR044846">
    <property type="entry name" value="GH10"/>
</dbReference>
<keyword evidence="3" id="KW-0624">Polysaccharide degradation</keyword>
<dbReference type="InterPro" id="IPR001000">
    <property type="entry name" value="GH10_dom"/>
</dbReference>
<name>A0ABU1ASU6_9BACT</name>
<evidence type="ECO:0000256" key="3">
    <source>
        <dbReference type="ARBA" id="ARBA00023326"/>
    </source>
</evidence>
<dbReference type="RefSeq" id="WP_308948356.1">
    <property type="nucleotide sequence ID" value="NZ_JARXHW010000003.1"/>
</dbReference>
<dbReference type="EMBL" id="JARXHW010000003">
    <property type="protein sequence ID" value="MDQ8206319.1"/>
    <property type="molecule type" value="Genomic_DNA"/>
</dbReference>
<keyword evidence="2" id="KW-0119">Carbohydrate metabolism</keyword>
<evidence type="ECO:0000256" key="2">
    <source>
        <dbReference type="ARBA" id="ARBA00023277"/>
    </source>
</evidence>
<comment type="caution">
    <text evidence="5">The sequence shown here is derived from an EMBL/GenBank/DDBJ whole genome shotgun (WGS) entry which is preliminary data.</text>
</comment>
<evidence type="ECO:0000259" key="4">
    <source>
        <dbReference type="PROSITE" id="PS51760"/>
    </source>
</evidence>
<keyword evidence="1" id="KW-0378">Hydrolase</keyword>